<feature type="compositionally biased region" description="Basic and acidic residues" evidence="1">
    <location>
        <begin position="1"/>
        <end position="21"/>
    </location>
</feature>
<evidence type="ECO:0000313" key="2">
    <source>
        <dbReference type="EMBL" id="KAF2898284.1"/>
    </source>
</evidence>
<feature type="compositionally biased region" description="Basic residues" evidence="1">
    <location>
        <begin position="57"/>
        <end position="69"/>
    </location>
</feature>
<keyword evidence="3" id="KW-1185">Reference proteome</keyword>
<accession>A0A8K0D302</accession>
<evidence type="ECO:0000313" key="3">
    <source>
        <dbReference type="Proteomes" id="UP000801492"/>
    </source>
</evidence>
<dbReference type="EMBL" id="VTPC01003597">
    <property type="protein sequence ID" value="KAF2898284.1"/>
    <property type="molecule type" value="Genomic_DNA"/>
</dbReference>
<feature type="region of interest" description="Disordered" evidence="1">
    <location>
        <begin position="1"/>
        <end position="42"/>
    </location>
</feature>
<dbReference type="AlphaFoldDB" id="A0A8K0D302"/>
<protein>
    <submittedName>
        <fullName evidence="2">Uncharacterized protein</fullName>
    </submittedName>
</protein>
<name>A0A8K0D302_IGNLU</name>
<organism evidence="2 3">
    <name type="scientific">Ignelater luminosus</name>
    <name type="common">Cucubano</name>
    <name type="synonym">Pyrophorus luminosus</name>
    <dbReference type="NCBI Taxonomy" id="2038154"/>
    <lineage>
        <taxon>Eukaryota</taxon>
        <taxon>Metazoa</taxon>
        <taxon>Ecdysozoa</taxon>
        <taxon>Arthropoda</taxon>
        <taxon>Hexapoda</taxon>
        <taxon>Insecta</taxon>
        <taxon>Pterygota</taxon>
        <taxon>Neoptera</taxon>
        <taxon>Endopterygota</taxon>
        <taxon>Coleoptera</taxon>
        <taxon>Polyphaga</taxon>
        <taxon>Elateriformia</taxon>
        <taxon>Elateroidea</taxon>
        <taxon>Elateridae</taxon>
        <taxon>Agrypninae</taxon>
        <taxon>Pyrophorini</taxon>
        <taxon>Ignelater</taxon>
    </lineage>
</organism>
<dbReference type="Proteomes" id="UP000801492">
    <property type="component" value="Unassembled WGS sequence"/>
</dbReference>
<reference evidence="2" key="1">
    <citation type="submission" date="2019-08" db="EMBL/GenBank/DDBJ databases">
        <title>The genome of the North American firefly Photinus pyralis.</title>
        <authorList>
            <consortium name="Photinus pyralis genome working group"/>
            <person name="Fallon T.R."/>
            <person name="Sander Lower S.E."/>
            <person name="Weng J.-K."/>
        </authorList>
    </citation>
    <scope>NUCLEOTIDE SEQUENCE</scope>
    <source>
        <strain evidence="2">TRF0915ILg1</strain>
        <tissue evidence="2">Whole body</tissue>
    </source>
</reference>
<sequence length="129" mass="15524">METRPKKREQEEEENTSDRMNENLQQNVIKRRQKETGKLQRHQPTLLYHETAYKGDPRHHKHAPQHIRKTTGLPKEPPTHAMFILRKLMEILKTTYLCFVDLTRPCDKIKLKDALRIMKNQRIPYELQT</sequence>
<evidence type="ECO:0000256" key="1">
    <source>
        <dbReference type="SAM" id="MobiDB-lite"/>
    </source>
</evidence>
<proteinExistence type="predicted"/>
<comment type="caution">
    <text evidence="2">The sequence shown here is derived from an EMBL/GenBank/DDBJ whole genome shotgun (WGS) entry which is preliminary data.</text>
</comment>
<gene>
    <name evidence="2" type="ORF">ILUMI_07891</name>
</gene>
<feature type="region of interest" description="Disordered" evidence="1">
    <location>
        <begin position="54"/>
        <end position="76"/>
    </location>
</feature>